<organism evidence="1 2">
    <name type="scientific">Solimonas terrae</name>
    <dbReference type="NCBI Taxonomy" id="1396819"/>
    <lineage>
        <taxon>Bacteria</taxon>
        <taxon>Pseudomonadati</taxon>
        <taxon>Pseudomonadota</taxon>
        <taxon>Gammaproteobacteria</taxon>
        <taxon>Nevskiales</taxon>
        <taxon>Nevskiaceae</taxon>
        <taxon>Solimonas</taxon>
    </lineage>
</organism>
<gene>
    <name evidence="1" type="ORF">G7Y85_15015</name>
</gene>
<dbReference type="Proteomes" id="UP000472676">
    <property type="component" value="Unassembled WGS sequence"/>
</dbReference>
<dbReference type="EMBL" id="JAAMOW010000008">
    <property type="protein sequence ID" value="NGY06084.1"/>
    <property type="molecule type" value="Genomic_DNA"/>
</dbReference>
<evidence type="ECO:0000313" key="1">
    <source>
        <dbReference type="EMBL" id="NGY06084.1"/>
    </source>
</evidence>
<sequence length="111" mass="11867">MFQQVEFKGLSKLSLILRVGGSLGEFAPEPKDGHPVVEREVLICNVVIRDHAWEKRSNSDIKAIVASHLQPGMGACCQFLELNSELSGQVLGALAQLAVQRDGPASGGSAR</sequence>
<proteinExistence type="predicted"/>
<reference evidence="1 2" key="1">
    <citation type="journal article" date="2014" name="Int. J. Syst. Evol. Microbiol.">
        <title>Solimonas terrae sp. nov., isolated from soil.</title>
        <authorList>
            <person name="Kim S.J."/>
            <person name="Moon J.Y."/>
            <person name="Weon H.Y."/>
            <person name="Ahn J.H."/>
            <person name="Chen W.M."/>
            <person name="Kwon S.W."/>
        </authorList>
    </citation>
    <scope>NUCLEOTIDE SEQUENCE [LARGE SCALE GENOMIC DNA]</scope>
    <source>
        <strain evidence="1 2">KIS83-12</strain>
    </source>
</reference>
<comment type="caution">
    <text evidence="1">The sequence shown here is derived from an EMBL/GenBank/DDBJ whole genome shotgun (WGS) entry which is preliminary data.</text>
</comment>
<keyword evidence="2" id="KW-1185">Reference proteome</keyword>
<protein>
    <submittedName>
        <fullName evidence="1">Uncharacterized protein</fullName>
    </submittedName>
</protein>
<dbReference type="AlphaFoldDB" id="A0A6M2BUM8"/>
<evidence type="ECO:0000313" key="2">
    <source>
        <dbReference type="Proteomes" id="UP000472676"/>
    </source>
</evidence>
<name>A0A6M2BUM8_9GAMM</name>
<accession>A0A6M2BUM8</accession>
<dbReference type="RefSeq" id="WP_166258932.1">
    <property type="nucleotide sequence ID" value="NZ_JAAMOW010000008.1"/>
</dbReference>